<dbReference type="InterPro" id="IPR009081">
    <property type="entry name" value="PP-bd_ACP"/>
</dbReference>
<feature type="domain" description="Carrier" evidence="5">
    <location>
        <begin position="107"/>
        <end position="182"/>
    </location>
</feature>
<keyword evidence="4" id="KW-0511">Multifunctional enzyme</keyword>
<dbReference type="SMART" id="SM01294">
    <property type="entry name" value="PKS_PP_betabranch"/>
    <property type="match status" value="1"/>
</dbReference>
<keyword evidence="1" id="KW-0596">Phosphopantetheine</keyword>
<organism evidence="6 7">
    <name type="scientific">Streptomyces eurythermus</name>
    <dbReference type="NCBI Taxonomy" id="42237"/>
    <lineage>
        <taxon>Bacteria</taxon>
        <taxon>Bacillati</taxon>
        <taxon>Actinomycetota</taxon>
        <taxon>Actinomycetes</taxon>
        <taxon>Kitasatosporales</taxon>
        <taxon>Streptomycetaceae</taxon>
        <taxon>Streptomyces</taxon>
    </lineage>
</organism>
<dbReference type="PROSITE" id="PS00012">
    <property type="entry name" value="PHOSPHOPANTETHEINE"/>
    <property type="match status" value="1"/>
</dbReference>
<dbReference type="Gene3D" id="3.40.50.720">
    <property type="entry name" value="NAD(P)-binding Rossmann-like Domain"/>
    <property type="match status" value="1"/>
</dbReference>
<evidence type="ECO:0000256" key="2">
    <source>
        <dbReference type="ARBA" id="ARBA00022553"/>
    </source>
</evidence>
<dbReference type="InterPro" id="IPR050091">
    <property type="entry name" value="PKS_NRPS_Biosynth_Enz"/>
</dbReference>
<evidence type="ECO:0000313" key="7">
    <source>
        <dbReference type="Proteomes" id="UP001603418"/>
    </source>
</evidence>
<protein>
    <submittedName>
        <fullName evidence="6">Beta-ketoacyl reductase</fullName>
    </submittedName>
</protein>
<name>A0ABW6Z9V8_9ACTN</name>
<dbReference type="SMART" id="SM00823">
    <property type="entry name" value="PKS_PP"/>
    <property type="match status" value="1"/>
</dbReference>
<dbReference type="RefSeq" id="WP_392079667.1">
    <property type="nucleotide sequence ID" value="NZ_JBICBM010000050.1"/>
</dbReference>
<evidence type="ECO:0000256" key="3">
    <source>
        <dbReference type="ARBA" id="ARBA00022679"/>
    </source>
</evidence>
<sequence length="262" mass="27780">ASVGGAARELSRRGVRAMDPERAVAVMADAVGRGEAFVAVADVDWERFVTGFASARPRPLISDLPEVRAVVEGQVQGRGQGLGLVGEEESSGWLKRLSGLSRVRQEEELVELVRAQAAVVLGHGSAQDVPAERAFKELGFDSLTAVELRNGLAAATGIRLPATMAFDHPNATAIARFLQSQLLPDAESESAVPSSPEDEVRQALASLSLDQLKGAGLLDPLLALTRLREINSTVQNPEPTTESIDEMDGESLLRLALGEIDG</sequence>
<dbReference type="InterPro" id="IPR006162">
    <property type="entry name" value="Ppantetheine_attach_site"/>
</dbReference>
<dbReference type="PANTHER" id="PTHR43775">
    <property type="entry name" value="FATTY ACID SYNTHASE"/>
    <property type="match status" value="1"/>
</dbReference>
<evidence type="ECO:0000256" key="4">
    <source>
        <dbReference type="ARBA" id="ARBA00023268"/>
    </source>
</evidence>
<evidence type="ECO:0000256" key="1">
    <source>
        <dbReference type="ARBA" id="ARBA00022450"/>
    </source>
</evidence>
<dbReference type="Pfam" id="PF00550">
    <property type="entry name" value="PP-binding"/>
    <property type="match status" value="1"/>
</dbReference>
<dbReference type="PANTHER" id="PTHR43775:SF51">
    <property type="entry name" value="INACTIVE PHENOLPHTHIOCEROL SYNTHESIS POLYKETIDE SYNTHASE TYPE I PKS1-RELATED"/>
    <property type="match status" value="1"/>
</dbReference>
<dbReference type="Gene3D" id="1.10.1200.10">
    <property type="entry name" value="ACP-like"/>
    <property type="match status" value="1"/>
</dbReference>
<evidence type="ECO:0000259" key="5">
    <source>
        <dbReference type="PROSITE" id="PS50075"/>
    </source>
</evidence>
<evidence type="ECO:0000313" key="6">
    <source>
        <dbReference type="EMBL" id="MFF9887920.1"/>
    </source>
</evidence>
<dbReference type="PROSITE" id="PS50075">
    <property type="entry name" value="CARRIER"/>
    <property type="match status" value="1"/>
</dbReference>
<dbReference type="EMBL" id="JBICBM010000050">
    <property type="protein sequence ID" value="MFF9887920.1"/>
    <property type="molecule type" value="Genomic_DNA"/>
</dbReference>
<keyword evidence="3" id="KW-0808">Transferase</keyword>
<dbReference type="InterPro" id="IPR036736">
    <property type="entry name" value="ACP-like_sf"/>
</dbReference>
<feature type="non-terminal residue" evidence="6">
    <location>
        <position position="1"/>
    </location>
</feature>
<gene>
    <name evidence="6" type="ORF">ACF1HC_41260</name>
</gene>
<dbReference type="SUPFAM" id="SSF47336">
    <property type="entry name" value="ACP-like"/>
    <property type="match status" value="1"/>
</dbReference>
<keyword evidence="2" id="KW-0597">Phosphoprotein</keyword>
<dbReference type="InterPro" id="IPR020806">
    <property type="entry name" value="PKS_PP-bd"/>
</dbReference>
<proteinExistence type="predicted"/>
<comment type="caution">
    <text evidence="6">The sequence shown here is derived from an EMBL/GenBank/DDBJ whole genome shotgun (WGS) entry which is preliminary data.</text>
</comment>
<dbReference type="Proteomes" id="UP001603418">
    <property type="component" value="Unassembled WGS sequence"/>
</dbReference>
<accession>A0ABW6Z9V8</accession>
<keyword evidence="7" id="KW-1185">Reference proteome</keyword>
<reference evidence="6 7" key="1">
    <citation type="submission" date="2024-10" db="EMBL/GenBank/DDBJ databases">
        <title>The Natural Products Discovery Center: Release of the First 8490 Sequenced Strains for Exploring Actinobacteria Biosynthetic Diversity.</title>
        <authorList>
            <person name="Kalkreuter E."/>
            <person name="Kautsar S.A."/>
            <person name="Yang D."/>
            <person name="Bader C.D."/>
            <person name="Teijaro C.N."/>
            <person name="Fluegel L."/>
            <person name="Davis C.M."/>
            <person name="Simpson J.R."/>
            <person name="Lauterbach L."/>
            <person name="Steele A.D."/>
            <person name="Gui C."/>
            <person name="Meng S."/>
            <person name="Li G."/>
            <person name="Viehrig K."/>
            <person name="Ye F."/>
            <person name="Su P."/>
            <person name="Kiefer A.F."/>
            <person name="Nichols A."/>
            <person name="Cepeda A.J."/>
            <person name="Yan W."/>
            <person name="Fan B."/>
            <person name="Jiang Y."/>
            <person name="Adhikari A."/>
            <person name="Zheng C.-J."/>
            <person name="Schuster L."/>
            <person name="Cowan T.M."/>
            <person name="Smanski M.J."/>
            <person name="Chevrette M.G."/>
            <person name="De Carvalho L.P.S."/>
            <person name="Shen B."/>
        </authorList>
    </citation>
    <scope>NUCLEOTIDE SEQUENCE [LARGE SCALE GENOMIC DNA]</scope>
    <source>
        <strain evidence="6 7">NPDC013366</strain>
    </source>
</reference>